<keyword evidence="3" id="KW-0378">Hydrolase</keyword>
<dbReference type="InterPro" id="IPR045570">
    <property type="entry name" value="Metalloprtase-TldD/E_cen_dom"/>
</dbReference>
<dbReference type="Pfam" id="PF19290">
    <property type="entry name" value="PmbA_TldD_2nd"/>
    <property type="match status" value="1"/>
</dbReference>
<name>A0A538SJA8_UNCEI</name>
<accession>A0A538SJA8</accession>
<dbReference type="GO" id="GO:0008237">
    <property type="term" value="F:metallopeptidase activity"/>
    <property type="evidence" value="ECO:0007669"/>
    <property type="project" value="UniProtKB-KW"/>
</dbReference>
<protein>
    <submittedName>
        <fullName evidence="8">Metalloprotease TldD</fullName>
    </submittedName>
</protein>
<feature type="domain" description="Metalloprotease TldD/E C-terminal" evidence="6">
    <location>
        <begin position="248"/>
        <end position="481"/>
    </location>
</feature>
<evidence type="ECO:0000259" key="7">
    <source>
        <dbReference type="Pfam" id="PF19290"/>
    </source>
</evidence>
<evidence type="ECO:0000313" key="8">
    <source>
        <dbReference type="EMBL" id="TMQ51453.1"/>
    </source>
</evidence>
<evidence type="ECO:0000256" key="4">
    <source>
        <dbReference type="ARBA" id="ARBA00023049"/>
    </source>
</evidence>
<evidence type="ECO:0000256" key="3">
    <source>
        <dbReference type="ARBA" id="ARBA00022801"/>
    </source>
</evidence>
<dbReference type="Proteomes" id="UP000320184">
    <property type="component" value="Unassembled WGS sequence"/>
</dbReference>
<dbReference type="InterPro" id="IPR036059">
    <property type="entry name" value="TldD/PmbA_sf"/>
</dbReference>
<dbReference type="InterPro" id="IPR002510">
    <property type="entry name" value="Metalloprtase-TldD/E_N"/>
</dbReference>
<dbReference type="SUPFAM" id="SSF111283">
    <property type="entry name" value="Putative modulator of DNA gyrase, PmbA/TldD"/>
    <property type="match status" value="1"/>
</dbReference>
<feature type="domain" description="Metalloprotease TldD/E N-terminal" evidence="5">
    <location>
        <begin position="40"/>
        <end position="104"/>
    </location>
</feature>
<evidence type="ECO:0000259" key="5">
    <source>
        <dbReference type="Pfam" id="PF01523"/>
    </source>
</evidence>
<reference evidence="8 9" key="1">
    <citation type="journal article" date="2019" name="Nat. Microbiol.">
        <title>Mediterranean grassland soil C-N compound turnover is dependent on rainfall and depth, and is mediated by genomically divergent microorganisms.</title>
        <authorList>
            <person name="Diamond S."/>
            <person name="Andeer P.F."/>
            <person name="Li Z."/>
            <person name="Crits-Christoph A."/>
            <person name="Burstein D."/>
            <person name="Anantharaman K."/>
            <person name="Lane K.R."/>
            <person name="Thomas B.C."/>
            <person name="Pan C."/>
            <person name="Northen T.R."/>
            <person name="Banfield J.F."/>
        </authorList>
    </citation>
    <scope>NUCLEOTIDE SEQUENCE [LARGE SCALE GENOMIC DNA]</scope>
    <source>
        <strain evidence="8">WS_3</strain>
    </source>
</reference>
<dbReference type="InterPro" id="IPR035068">
    <property type="entry name" value="TldD/PmbA_N"/>
</dbReference>
<evidence type="ECO:0000313" key="9">
    <source>
        <dbReference type="Proteomes" id="UP000320184"/>
    </source>
</evidence>
<comment type="similarity">
    <text evidence="1">Belongs to the peptidase U62 family.</text>
</comment>
<dbReference type="EMBL" id="VBOT01000071">
    <property type="protein sequence ID" value="TMQ51453.1"/>
    <property type="molecule type" value="Genomic_DNA"/>
</dbReference>
<evidence type="ECO:0000259" key="6">
    <source>
        <dbReference type="Pfam" id="PF19289"/>
    </source>
</evidence>
<dbReference type="PIRSF" id="PIRSF004919">
    <property type="entry name" value="TldD"/>
    <property type="match status" value="1"/>
</dbReference>
<dbReference type="InterPro" id="IPR051463">
    <property type="entry name" value="Peptidase_U62_metallo"/>
</dbReference>
<dbReference type="PANTHER" id="PTHR30624:SF4">
    <property type="entry name" value="METALLOPROTEASE TLDD"/>
    <property type="match status" value="1"/>
</dbReference>
<gene>
    <name evidence="8" type="primary">tldD</name>
    <name evidence="8" type="ORF">E6K73_05660</name>
</gene>
<evidence type="ECO:0000256" key="2">
    <source>
        <dbReference type="ARBA" id="ARBA00022670"/>
    </source>
</evidence>
<keyword evidence="4 8" id="KW-0482">Metalloprotease</keyword>
<dbReference type="GO" id="GO:0006508">
    <property type="term" value="P:proteolysis"/>
    <property type="evidence" value="ECO:0007669"/>
    <property type="project" value="UniProtKB-KW"/>
</dbReference>
<dbReference type="PANTHER" id="PTHR30624">
    <property type="entry name" value="UNCHARACTERIZED PROTEIN TLDD AND PMBA"/>
    <property type="match status" value="1"/>
</dbReference>
<feature type="domain" description="Metalloprotease TldD/E central" evidence="7">
    <location>
        <begin position="132"/>
        <end position="240"/>
    </location>
</feature>
<dbReference type="GO" id="GO:0005829">
    <property type="term" value="C:cytosol"/>
    <property type="evidence" value="ECO:0007669"/>
    <property type="project" value="TreeGrafter"/>
</dbReference>
<comment type="caution">
    <text evidence="8">The sequence shown here is derived from an EMBL/GenBank/DDBJ whole genome shotgun (WGS) entry which is preliminary data.</text>
</comment>
<dbReference type="Pfam" id="PF01523">
    <property type="entry name" value="PmbA_TldD_1st"/>
    <property type="match status" value="1"/>
</dbReference>
<dbReference type="AlphaFoldDB" id="A0A538SJA8"/>
<dbReference type="InterPro" id="IPR025502">
    <property type="entry name" value="TldD"/>
</dbReference>
<sequence length="484" mass="51623">MANPPQSTVSDPASELAALLPFELLEELIALARAHGAEFAEVYGEHTVHTGFSLEENRLKRCERSILRGVGVRAVSGEQTGYAYADGFEPEDLREAARVAARIARAGAADGRPKSFKVVDAPAPFQLSEPAPAALDESRKIALLQRANDAARSHDPRVHEVSAALSDSTKQFVVANSDGLWAADRQYLARLTVVALALADGERQQGFAAGGGAVEASYFERDRSPETIAREAAETAVLLLAAREPEAGAYPVVVASGWGGVMVHECFGHSMEGDTIRKRTSIRATQRGQQVAARGVTIVDSGVVPFSRGSFRVDDEGTPAQRTVLVEDGLLVGYLWDLLNARLTGERPTGNGRRSSYRDYPLCRMTNTYIEAGPQAPEDLIASVKRGLYCKNLGGGSVNPADGNFSFQVTEAHQIENGKLTYPVRNATLTGNGNDAMLKIDAVASDLEIDGTTGSCGKDGQWKPVGVGQPTVRFTAITVGGTRT</sequence>
<dbReference type="InterPro" id="IPR045569">
    <property type="entry name" value="Metalloprtase-TldD/E_C"/>
</dbReference>
<proteinExistence type="inferred from homology"/>
<dbReference type="Gene3D" id="3.30.2290.10">
    <property type="entry name" value="PmbA/TldD superfamily"/>
    <property type="match status" value="1"/>
</dbReference>
<dbReference type="Pfam" id="PF19289">
    <property type="entry name" value="PmbA_TldD_3rd"/>
    <property type="match status" value="1"/>
</dbReference>
<evidence type="ECO:0000256" key="1">
    <source>
        <dbReference type="ARBA" id="ARBA00005836"/>
    </source>
</evidence>
<keyword evidence="2 8" id="KW-0645">Protease</keyword>
<organism evidence="8 9">
    <name type="scientific">Eiseniibacteriota bacterium</name>
    <dbReference type="NCBI Taxonomy" id="2212470"/>
    <lineage>
        <taxon>Bacteria</taxon>
        <taxon>Candidatus Eiseniibacteriota</taxon>
    </lineage>
</organism>